<dbReference type="RefSeq" id="WP_231942582.1">
    <property type="nucleotide sequence ID" value="NZ_LT991977.1"/>
</dbReference>
<dbReference type="InterPro" id="IPR042100">
    <property type="entry name" value="Bug_dom1"/>
</dbReference>
<dbReference type="Gene3D" id="3.40.190.150">
    <property type="entry name" value="Bordetella uptake gene, domain 1"/>
    <property type="match status" value="1"/>
</dbReference>
<gene>
    <name evidence="4" type="ORF">CT19425_MP40070</name>
    <name evidence="3" type="ORF">CT19425_U350039</name>
</gene>
<organism evidence="4 5">
    <name type="scientific">Cupriavidus taiwanensis</name>
    <dbReference type="NCBI Taxonomy" id="164546"/>
    <lineage>
        <taxon>Bacteria</taxon>
        <taxon>Pseudomonadati</taxon>
        <taxon>Pseudomonadota</taxon>
        <taxon>Betaproteobacteria</taxon>
        <taxon>Burkholderiales</taxon>
        <taxon>Burkholderiaceae</taxon>
        <taxon>Cupriavidus</taxon>
    </lineage>
</organism>
<sequence>MMKRLIGSRGARTLLCMMSLLIGTGGAQAWTTKPVRVIVPAVAGGSMDIVARVLSDQLSKDVGVPFLVDNKRGAGGNVAMASLLSSPADGQTIVVAFDNILTEIPHVIKQNFSATKDIRPVAAFARSAFVLVGNTALPPRDFKSLIAYLKANPQQNSFASYAVGSASHYAGVMLSTQAGLQLNHVPFLGSPPALVQVMGGQTPIMVDGLLTSLPMIRGGKLRPYAVIAPHRLASLPDVPTFAELGYPDINQFSNQAVAIVAAGVPPELSERIRAAVYKAAAAPSVQKKLAELGLEPLQPQSIETLARAEKEGFDRIGKIIKDYKINLN</sequence>
<dbReference type="AlphaFoldDB" id="A0A375INP3"/>
<dbReference type="Proteomes" id="UP000255505">
    <property type="component" value="Unassembled WGS sequence"/>
</dbReference>
<accession>A0A375INP3</accession>
<evidence type="ECO:0008006" key="6">
    <source>
        <dbReference type="Google" id="ProtNLM"/>
    </source>
</evidence>
<feature type="signal peptide" evidence="2">
    <location>
        <begin position="1"/>
        <end position="29"/>
    </location>
</feature>
<evidence type="ECO:0000313" key="3">
    <source>
        <dbReference type="EMBL" id="SPK70069.1"/>
    </source>
</evidence>
<dbReference type="Pfam" id="PF03401">
    <property type="entry name" value="TctC"/>
    <property type="match status" value="1"/>
</dbReference>
<reference evidence="4 5" key="1">
    <citation type="submission" date="2018-01" db="EMBL/GenBank/DDBJ databases">
        <authorList>
            <person name="Gaut B.S."/>
            <person name="Morton B.R."/>
            <person name="Clegg M.T."/>
            <person name="Duvall M.R."/>
        </authorList>
    </citation>
    <scope>NUCLEOTIDE SEQUENCE [LARGE SCALE GENOMIC DNA]</scope>
    <source>
        <strain evidence="4">Cupriavidus taiwanensis LMG 19425</strain>
        <plasmid evidence="5">Plasmid ii</plasmid>
    </source>
</reference>
<dbReference type="Gene3D" id="3.40.190.10">
    <property type="entry name" value="Periplasmic binding protein-like II"/>
    <property type="match status" value="1"/>
</dbReference>
<feature type="chain" id="PRO_5036070189" description="Extra-cytoplasmic solute receptor" evidence="2">
    <location>
        <begin position="30"/>
        <end position="328"/>
    </location>
</feature>
<geneLocation type="plasmid" evidence="4">
    <name>II</name>
</geneLocation>
<evidence type="ECO:0000313" key="4">
    <source>
        <dbReference type="EMBL" id="SPK74875.1"/>
    </source>
</evidence>
<dbReference type="InterPro" id="IPR005064">
    <property type="entry name" value="BUG"/>
</dbReference>
<evidence type="ECO:0000256" key="2">
    <source>
        <dbReference type="SAM" id="SignalP"/>
    </source>
</evidence>
<dbReference type="PANTHER" id="PTHR42928:SF5">
    <property type="entry name" value="BLR1237 PROTEIN"/>
    <property type="match status" value="1"/>
</dbReference>
<comment type="similarity">
    <text evidence="1">Belongs to the UPF0065 (bug) family.</text>
</comment>
<dbReference type="SUPFAM" id="SSF53850">
    <property type="entry name" value="Periplasmic binding protein-like II"/>
    <property type="match status" value="1"/>
</dbReference>
<dbReference type="PIRSF" id="PIRSF017082">
    <property type="entry name" value="YflP"/>
    <property type="match status" value="1"/>
</dbReference>
<evidence type="ECO:0000313" key="5">
    <source>
        <dbReference type="Proteomes" id="UP000255505"/>
    </source>
</evidence>
<proteinExistence type="inferred from homology"/>
<dbReference type="Proteomes" id="UP000255505">
    <property type="component" value="Plasmid II"/>
</dbReference>
<dbReference type="EMBL" id="OOEF01000029">
    <property type="protein sequence ID" value="SPK70069.1"/>
    <property type="molecule type" value="Genomic_DNA"/>
</dbReference>
<dbReference type="PANTHER" id="PTHR42928">
    <property type="entry name" value="TRICARBOXYLATE-BINDING PROTEIN"/>
    <property type="match status" value="1"/>
</dbReference>
<name>A0A375INP3_9BURK</name>
<protein>
    <recommendedName>
        <fullName evidence="6">Extra-cytoplasmic solute receptor</fullName>
    </recommendedName>
</protein>
<dbReference type="EMBL" id="LT991977">
    <property type="protein sequence ID" value="SPK74875.1"/>
    <property type="molecule type" value="Genomic_DNA"/>
</dbReference>
<evidence type="ECO:0000256" key="1">
    <source>
        <dbReference type="ARBA" id="ARBA00006987"/>
    </source>
</evidence>
<keyword evidence="4" id="KW-0614">Plasmid</keyword>
<dbReference type="CDD" id="cd07012">
    <property type="entry name" value="PBP2_Bug_TTT"/>
    <property type="match status" value="1"/>
</dbReference>
<keyword evidence="2" id="KW-0732">Signal</keyword>